<feature type="domain" description="HTH lysR-type" evidence="5">
    <location>
        <begin position="1"/>
        <end position="58"/>
    </location>
</feature>
<dbReference type="PANTHER" id="PTHR30346">
    <property type="entry name" value="TRANSCRIPTIONAL DUAL REGULATOR HCAR-RELATED"/>
    <property type="match status" value="1"/>
</dbReference>
<dbReference type="InterPro" id="IPR036390">
    <property type="entry name" value="WH_DNA-bd_sf"/>
</dbReference>
<dbReference type="Gene3D" id="3.40.190.290">
    <property type="match status" value="1"/>
</dbReference>
<dbReference type="PANTHER" id="PTHR30346:SF17">
    <property type="entry name" value="LYSR FAMILY TRANSCRIPTIONAL REGULATOR"/>
    <property type="match status" value="1"/>
</dbReference>
<dbReference type="InterPro" id="IPR000847">
    <property type="entry name" value="LysR_HTH_N"/>
</dbReference>
<dbReference type="EMBL" id="QNRK01000056">
    <property type="protein sequence ID" value="RBP02027.1"/>
    <property type="molecule type" value="Genomic_DNA"/>
</dbReference>
<protein>
    <submittedName>
        <fullName evidence="6">DNA-binding transcriptional LysR family regulator</fullName>
    </submittedName>
</protein>
<dbReference type="CDD" id="cd05466">
    <property type="entry name" value="PBP2_LTTR_substrate"/>
    <property type="match status" value="1"/>
</dbReference>
<gene>
    <name evidence="6" type="ORF">DFR50_15624</name>
</gene>
<dbReference type="GO" id="GO:0003700">
    <property type="term" value="F:DNA-binding transcription factor activity"/>
    <property type="evidence" value="ECO:0007669"/>
    <property type="project" value="InterPro"/>
</dbReference>
<dbReference type="GO" id="GO:0003677">
    <property type="term" value="F:DNA binding"/>
    <property type="evidence" value="ECO:0007669"/>
    <property type="project" value="UniProtKB-KW"/>
</dbReference>
<proteinExistence type="inferred from homology"/>
<reference evidence="6 7" key="1">
    <citation type="submission" date="2018-06" db="EMBL/GenBank/DDBJ databases">
        <title>Genomic Encyclopedia of Type Strains, Phase IV (KMG-IV): sequencing the most valuable type-strain genomes for metagenomic binning, comparative biology and taxonomic classification.</title>
        <authorList>
            <person name="Goeker M."/>
        </authorList>
    </citation>
    <scope>NUCLEOTIDE SEQUENCE [LARGE SCALE GENOMIC DNA]</scope>
    <source>
        <strain evidence="6 7">DSM 24875</strain>
    </source>
</reference>
<dbReference type="GO" id="GO:0032993">
    <property type="term" value="C:protein-DNA complex"/>
    <property type="evidence" value="ECO:0007669"/>
    <property type="project" value="TreeGrafter"/>
</dbReference>
<comment type="caution">
    <text evidence="6">The sequence shown here is derived from an EMBL/GenBank/DDBJ whole genome shotgun (WGS) entry which is preliminary data.</text>
</comment>
<dbReference type="PRINTS" id="PR00039">
    <property type="entry name" value="HTHLYSR"/>
</dbReference>
<dbReference type="PROSITE" id="PS50931">
    <property type="entry name" value="HTH_LYSR"/>
    <property type="match status" value="1"/>
</dbReference>
<dbReference type="Proteomes" id="UP000253529">
    <property type="component" value="Unassembled WGS sequence"/>
</dbReference>
<dbReference type="Pfam" id="PF03466">
    <property type="entry name" value="LysR_substrate"/>
    <property type="match status" value="1"/>
</dbReference>
<evidence type="ECO:0000256" key="3">
    <source>
        <dbReference type="ARBA" id="ARBA00023125"/>
    </source>
</evidence>
<dbReference type="SUPFAM" id="SSF46785">
    <property type="entry name" value="Winged helix' DNA-binding domain"/>
    <property type="match status" value="1"/>
</dbReference>
<sequence>MEMHQIRYFLAAARTLNFTRAAEECGVSQPSLTRAIQTLEAELGGELLLRERGLTHLTDLGVKMLPLVQQCFDSASAARSLATSLKSGAVTPLKLALSSSINIAILLPQLSELSRSFAGMELKFFRAAAADLADHIKRGGADLGVAGPLKGEWERFDRWTLFTEPFVLAVSESHRYANRQRIMMRELQGERIIRRSHCEGVEDVEALLEQRGLTHLQRHEASSEADVVGLLSANVGVALVPSSADLPANLRRLRIADATLERSVSVYGVAGRPRSPIATMLLKMLRASDWSAYRA</sequence>
<comment type="similarity">
    <text evidence="1">Belongs to the LysR transcriptional regulatory family.</text>
</comment>
<evidence type="ECO:0000256" key="2">
    <source>
        <dbReference type="ARBA" id="ARBA00023015"/>
    </source>
</evidence>
<accession>A0A366EHY8</accession>
<dbReference type="OrthoDB" id="8208814at2"/>
<evidence type="ECO:0000256" key="4">
    <source>
        <dbReference type="ARBA" id="ARBA00023163"/>
    </source>
</evidence>
<name>A0A366EHY8_9HYPH</name>
<dbReference type="RefSeq" id="WP_113893748.1">
    <property type="nucleotide sequence ID" value="NZ_QNRK01000056.1"/>
</dbReference>
<dbReference type="AlphaFoldDB" id="A0A366EHY8"/>
<evidence type="ECO:0000259" key="5">
    <source>
        <dbReference type="PROSITE" id="PS50931"/>
    </source>
</evidence>
<keyword evidence="2" id="KW-0805">Transcription regulation</keyword>
<keyword evidence="3 6" id="KW-0238">DNA-binding</keyword>
<dbReference type="InterPro" id="IPR036388">
    <property type="entry name" value="WH-like_DNA-bd_sf"/>
</dbReference>
<keyword evidence="4" id="KW-0804">Transcription</keyword>
<evidence type="ECO:0000256" key="1">
    <source>
        <dbReference type="ARBA" id="ARBA00009437"/>
    </source>
</evidence>
<dbReference type="SUPFAM" id="SSF53850">
    <property type="entry name" value="Periplasmic binding protein-like II"/>
    <property type="match status" value="1"/>
</dbReference>
<dbReference type="Pfam" id="PF00126">
    <property type="entry name" value="HTH_1"/>
    <property type="match status" value="1"/>
</dbReference>
<organism evidence="6 7">
    <name type="scientific">Roseiarcus fermentans</name>
    <dbReference type="NCBI Taxonomy" id="1473586"/>
    <lineage>
        <taxon>Bacteria</taxon>
        <taxon>Pseudomonadati</taxon>
        <taxon>Pseudomonadota</taxon>
        <taxon>Alphaproteobacteria</taxon>
        <taxon>Hyphomicrobiales</taxon>
        <taxon>Roseiarcaceae</taxon>
        <taxon>Roseiarcus</taxon>
    </lineage>
</organism>
<dbReference type="Gene3D" id="1.10.10.10">
    <property type="entry name" value="Winged helix-like DNA-binding domain superfamily/Winged helix DNA-binding domain"/>
    <property type="match status" value="1"/>
</dbReference>
<evidence type="ECO:0000313" key="7">
    <source>
        <dbReference type="Proteomes" id="UP000253529"/>
    </source>
</evidence>
<keyword evidence="7" id="KW-1185">Reference proteome</keyword>
<dbReference type="InterPro" id="IPR005119">
    <property type="entry name" value="LysR_subst-bd"/>
</dbReference>
<evidence type="ECO:0000313" key="6">
    <source>
        <dbReference type="EMBL" id="RBP02027.1"/>
    </source>
</evidence>